<dbReference type="EMBL" id="PDOB01000002">
    <property type="protein sequence ID" value="PIL41381.1"/>
    <property type="molecule type" value="Genomic_DNA"/>
</dbReference>
<gene>
    <name evidence="1" type="ORF">CR103_02420</name>
</gene>
<sequence length="99" mass="10842">MQQRILPKEFTMTTATFTTAPAGSLRHYLKDVGTAARAFAEALFAAQSRQFVAQEVRTSQAASARDMAKGRRQMLSLAKQHEGFSPNLSAELRAIAGRD</sequence>
<dbReference type="Proteomes" id="UP000228593">
    <property type="component" value="Unassembled WGS sequence"/>
</dbReference>
<keyword evidence="2" id="KW-1185">Reference proteome</keyword>
<evidence type="ECO:0000313" key="1">
    <source>
        <dbReference type="EMBL" id="PIL41381.1"/>
    </source>
</evidence>
<protein>
    <submittedName>
        <fullName evidence="1">Uncharacterized protein</fullName>
    </submittedName>
</protein>
<dbReference type="AlphaFoldDB" id="A0A2G8T5R4"/>
<organism evidence="1 2">
    <name type="scientific">Massilia psychrophila</name>
    <dbReference type="NCBI Taxonomy" id="1603353"/>
    <lineage>
        <taxon>Bacteria</taxon>
        <taxon>Pseudomonadati</taxon>
        <taxon>Pseudomonadota</taxon>
        <taxon>Betaproteobacteria</taxon>
        <taxon>Burkholderiales</taxon>
        <taxon>Oxalobacteraceae</taxon>
        <taxon>Telluria group</taxon>
        <taxon>Massilia</taxon>
    </lineage>
</organism>
<accession>A0A2G8T5R4</accession>
<comment type="caution">
    <text evidence="1">The sequence shown here is derived from an EMBL/GenBank/DDBJ whole genome shotgun (WGS) entry which is preliminary data.</text>
</comment>
<name>A0A2G8T5R4_9BURK</name>
<reference evidence="1 2" key="1">
    <citation type="submission" date="2017-10" db="EMBL/GenBank/DDBJ databases">
        <title>Massilia psychrophilum sp. nov., a novel purple-pigmented bacterium isolated from Tianshan glacier, Xinjiang Municipality, China.</title>
        <authorList>
            <person name="Wang H."/>
        </authorList>
    </citation>
    <scope>NUCLEOTIDE SEQUENCE [LARGE SCALE GENOMIC DNA]</scope>
    <source>
        <strain evidence="1 2">JCM 30813</strain>
    </source>
</reference>
<proteinExistence type="predicted"/>
<evidence type="ECO:0000313" key="2">
    <source>
        <dbReference type="Proteomes" id="UP000228593"/>
    </source>
</evidence>